<dbReference type="RefSeq" id="WP_028126643.1">
    <property type="nucleotide sequence ID" value="NZ_PHNE01000001.1"/>
</dbReference>
<dbReference type="STRING" id="1399797.GCA_000518285_00887"/>
<organism evidence="1 2">
    <name type="scientific">Williamsoniiplasma lucivorax</name>
    <dbReference type="NCBI Taxonomy" id="209274"/>
    <lineage>
        <taxon>Bacteria</taxon>
        <taxon>Bacillati</taxon>
        <taxon>Mycoplasmatota</taxon>
        <taxon>Mollicutes</taxon>
        <taxon>Entomoplasmatales</taxon>
        <taxon>Williamsoniiplasma</taxon>
    </lineage>
</organism>
<accession>A0A2S5RF71</accession>
<name>A0A2S5RF71_9MOLU</name>
<keyword evidence="2" id="KW-1185">Reference proteome</keyword>
<evidence type="ECO:0000313" key="2">
    <source>
        <dbReference type="Proteomes" id="UP000237865"/>
    </source>
</evidence>
<proteinExistence type="predicted"/>
<dbReference type="AlphaFoldDB" id="A0A2S5RF71"/>
<reference evidence="1 2" key="1">
    <citation type="submission" date="2017-11" db="EMBL/GenBank/DDBJ databases">
        <title>Genome sequence of Entomoplasma lucivorax PIPN-2 (ATCC 49196).</title>
        <authorList>
            <person name="Lo W.-S."/>
            <person name="Gasparich G.E."/>
            <person name="Kuo C.-H."/>
        </authorList>
    </citation>
    <scope>NUCLEOTIDE SEQUENCE [LARGE SCALE GENOMIC DNA]</scope>
    <source>
        <strain evidence="1 2">PIPN-2</strain>
    </source>
</reference>
<dbReference type="Proteomes" id="UP000237865">
    <property type="component" value="Unassembled WGS sequence"/>
</dbReference>
<gene>
    <name evidence="1" type="ORF">ELUCI_v1c02510</name>
</gene>
<evidence type="ECO:0000313" key="1">
    <source>
        <dbReference type="EMBL" id="PPE05960.1"/>
    </source>
</evidence>
<comment type="caution">
    <text evidence="1">The sequence shown here is derived from an EMBL/GenBank/DDBJ whole genome shotgun (WGS) entry which is preliminary data.</text>
</comment>
<sequence>MSKSKIENPINNKRLPKREQVKIVFKTDAQQAIIYEFDRFIEQKILAHKDSGKRTPKPKTNDFYLNALVRGMKRELFDNKTDEIADIAAQAVIKVTNQADKENAMRQNLTTVSLISKMEYITEMLNYILPILQSLAPDYFEATLDPSGDVKQEYFDTPIGFENMKKQVIEKWHNKIRKDSNNDTIETVLFKKGK</sequence>
<protein>
    <submittedName>
        <fullName evidence="1">Uncharacterized protein</fullName>
    </submittedName>
</protein>
<dbReference type="EMBL" id="PHNE01000001">
    <property type="protein sequence ID" value="PPE05960.1"/>
    <property type="molecule type" value="Genomic_DNA"/>
</dbReference>